<organism evidence="3 4">
    <name type="scientific">Hyalangium minutum</name>
    <dbReference type="NCBI Taxonomy" id="394096"/>
    <lineage>
        <taxon>Bacteria</taxon>
        <taxon>Pseudomonadati</taxon>
        <taxon>Myxococcota</taxon>
        <taxon>Myxococcia</taxon>
        <taxon>Myxococcales</taxon>
        <taxon>Cystobacterineae</taxon>
        <taxon>Archangiaceae</taxon>
        <taxon>Hyalangium</taxon>
    </lineage>
</organism>
<evidence type="ECO:0000313" key="3">
    <source>
        <dbReference type="EMBL" id="KFE67221.1"/>
    </source>
</evidence>
<feature type="transmembrane region" description="Helical" evidence="2">
    <location>
        <begin position="174"/>
        <end position="194"/>
    </location>
</feature>
<dbReference type="EMBL" id="JMCB01000008">
    <property type="protein sequence ID" value="KFE67221.1"/>
    <property type="molecule type" value="Genomic_DNA"/>
</dbReference>
<dbReference type="STRING" id="394096.DB31_8574"/>
<evidence type="ECO:0000313" key="4">
    <source>
        <dbReference type="Proteomes" id="UP000028725"/>
    </source>
</evidence>
<evidence type="ECO:0000256" key="2">
    <source>
        <dbReference type="SAM" id="Phobius"/>
    </source>
</evidence>
<name>A0A085WHQ8_9BACT</name>
<sequence length="245" mass="26276">MDAASTLDVPVLPAPELKPDPVPSPGPVPGMFDLILRGETRLHRLMRDEAGLPEVIQKLLALSVLGLTIHGVVLGLAAGMFEPDTSLAWYQAGNPVVWMPLALIGAFLGALCICLPSFYFYTQLSGLDASFRVVTAQALRAQATMSVLLLGVLPFYAAWLLGTVVGVFDEPGTALFAGLCLPFGVGLWGIRAVYRGFCDLAEHLPITHKRRGNFLKRLVLCWGGVYSVVAPVALYRLGEALGAYL</sequence>
<reference evidence="3 4" key="1">
    <citation type="submission" date="2014-04" db="EMBL/GenBank/DDBJ databases">
        <title>Genome assembly of Hyalangium minutum DSM 14724.</title>
        <authorList>
            <person name="Sharma G."/>
            <person name="Subramanian S."/>
        </authorList>
    </citation>
    <scope>NUCLEOTIDE SEQUENCE [LARGE SCALE GENOMIC DNA]</scope>
    <source>
        <strain evidence="3 4">DSM 14724</strain>
    </source>
</reference>
<accession>A0A085WHQ8</accession>
<dbReference type="RefSeq" id="WP_044191233.1">
    <property type="nucleotide sequence ID" value="NZ_JMCB01000008.1"/>
</dbReference>
<keyword evidence="2" id="KW-0812">Transmembrane</keyword>
<keyword evidence="4" id="KW-1185">Reference proteome</keyword>
<feature type="transmembrane region" description="Helical" evidence="2">
    <location>
        <begin position="214"/>
        <end position="235"/>
    </location>
</feature>
<dbReference type="OrthoDB" id="9553454at2"/>
<gene>
    <name evidence="3" type="ORF">DB31_8574</name>
</gene>
<evidence type="ECO:0008006" key="5">
    <source>
        <dbReference type="Google" id="ProtNLM"/>
    </source>
</evidence>
<keyword evidence="2" id="KW-0472">Membrane</keyword>
<keyword evidence="2" id="KW-1133">Transmembrane helix</keyword>
<dbReference type="Proteomes" id="UP000028725">
    <property type="component" value="Unassembled WGS sequence"/>
</dbReference>
<feature type="transmembrane region" description="Helical" evidence="2">
    <location>
        <begin position="101"/>
        <end position="122"/>
    </location>
</feature>
<evidence type="ECO:0000256" key="1">
    <source>
        <dbReference type="SAM" id="MobiDB-lite"/>
    </source>
</evidence>
<proteinExistence type="predicted"/>
<comment type="caution">
    <text evidence="3">The sequence shown here is derived from an EMBL/GenBank/DDBJ whole genome shotgun (WGS) entry which is preliminary data.</text>
</comment>
<dbReference type="AlphaFoldDB" id="A0A085WHQ8"/>
<protein>
    <recommendedName>
        <fullName evidence="5">Yip1 domain-containing protein</fullName>
    </recommendedName>
</protein>
<feature type="region of interest" description="Disordered" evidence="1">
    <location>
        <begin position="1"/>
        <end position="26"/>
    </location>
</feature>
<feature type="transmembrane region" description="Helical" evidence="2">
    <location>
        <begin position="143"/>
        <end position="168"/>
    </location>
</feature>
<feature type="transmembrane region" description="Helical" evidence="2">
    <location>
        <begin position="59"/>
        <end position="81"/>
    </location>
</feature>